<proteinExistence type="predicted"/>
<feature type="signal peptide" evidence="1">
    <location>
        <begin position="1"/>
        <end position="27"/>
    </location>
</feature>
<feature type="domain" description="Molybdopterin oxidoreductase" evidence="2">
    <location>
        <begin position="9"/>
        <end position="57"/>
    </location>
</feature>
<protein>
    <recommendedName>
        <fullName evidence="2">Molybdopterin oxidoreductase domain-containing protein</fullName>
    </recommendedName>
</protein>
<accession>A0A3Q3GEF0</accession>
<evidence type="ECO:0000313" key="4">
    <source>
        <dbReference type="Proteomes" id="UP000264800"/>
    </source>
</evidence>
<name>A0A3Q3GEF0_KRYMA</name>
<keyword evidence="1" id="KW-0732">Signal</keyword>
<reference evidence="3" key="1">
    <citation type="submission" date="2025-08" db="UniProtKB">
        <authorList>
            <consortium name="Ensembl"/>
        </authorList>
    </citation>
    <scope>IDENTIFICATION</scope>
</reference>
<dbReference type="Proteomes" id="UP000264800">
    <property type="component" value="Unplaced"/>
</dbReference>
<dbReference type="AlphaFoldDB" id="A0A3Q3GEF0"/>
<dbReference type="Pfam" id="PF00384">
    <property type="entry name" value="Molybdopterin"/>
    <property type="match status" value="1"/>
</dbReference>
<keyword evidence="4" id="KW-1185">Reference proteome</keyword>
<evidence type="ECO:0000256" key="1">
    <source>
        <dbReference type="SAM" id="SignalP"/>
    </source>
</evidence>
<dbReference type="GeneTree" id="ENSGT00940000178366"/>
<reference evidence="3" key="2">
    <citation type="submission" date="2025-09" db="UniProtKB">
        <authorList>
            <consortium name="Ensembl"/>
        </authorList>
    </citation>
    <scope>IDENTIFICATION</scope>
</reference>
<dbReference type="InterPro" id="IPR006656">
    <property type="entry name" value="Mopterin_OxRdtase"/>
</dbReference>
<dbReference type="STRING" id="37003.ENSKMAP00000022077"/>
<evidence type="ECO:0000313" key="3">
    <source>
        <dbReference type="Ensembl" id="ENSKMAP00000022077.1"/>
    </source>
</evidence>
<organism evidence="3 4">
    <name type="scientific">Kryptolebias marmoratus</name>
    <name type="common">Mangrove killifish</name>
    <name type="synonym">Rivulus marmoratus</name>
    <dbReference type="NCBI Taxonomy" id="37003"/>
    <lineage>
        <taxon>Eukaryota</taxon>
        <taxon>Metazoa</taxon>
        <taxon>Chordata</taxon>
        <taxon>Craniata</taxon>
        <taxon>Vertebrata</taxon>
        <taxon>Euteleostomi</taxon>
        <taxon>Actinopterygii</taxon>
        <taxon>Neopterygii</taxon>
        <taxon>Teleostei</taxon>
        <taxon>Neoteleostei</taxon>
        <taxon>Acanthomorphata</taxon>
        <taxon>Ovalentaria</taxon>
        <taxon>Atherinomorphae</taxon>
        <taxon>Cyprinodontiformes</taxon>
        <taxon>Rivulidae</taxon>
        <taxon>Kryptolebias</taxon>
    </lineage>
</organism>
<dbReference type="Ensembl" id="ENSKMAT00000022362.1">
    <property type="protein sequence ID" value="ENSKMAP00000022077.1"/>
    <property type="gene ID" value="ENSKMAG00000016397.1"/>
</dbReference>
<feature type="chain" id="PRO_5018581685" description="Molybdopterin oxidoreductase domain-containing protein" evidence="1">
    <location>
        <begin position="28"/>
        <end position="163"/>
    </location>
</feature>
<evidence type="ECO:0000259" key="2">
    <source>
        <dbReference type="Pfam" id="PF00384"/>
    </source>
</evidence>
<dbReference type="GO" id="GO:0016491">
    <property type="term" value="F:oxidoreductase activity"/>
    <property type="evidence" value="ECO:0007669"/>
    <property type="project" value="InterPro"/>
</dbReference>
<sequence length="163" mass="17591">MKCHFICVIRVASQIPLQVLFLLGADAGSVTRQDLLKDSLIIYRGHHGDVGSLAADITSWICVPGCAFDFTFLLFKLAGAPLPLSGLDGQFVFSRLLKSNKTRFSSDTGNFSLVGGDTSLRTEPLLPPQHALRDVYMTSASSSQNASKCVKAVTGVVEDRTTR</sequence>